<dbReference type="EMBL" id="LQMT02000006">
    <property type="protein sequence ID" value="ONF73923.1"/>
    <property type="molecule type" value="Genomic_DNA"/>
</dbReference>
<name>A0A1W2M207_9PSEU</name>
<evidence type="ECO:0000313" key="1">
    <source>
        <dbReference type="EMBL" id="ONF73923.1"/>
    </source>
</evidence>
<dbReference type="RefSeq" id="WP_063276358.1">
    <property type="nucleotide sequence ID" value="NZ_LQMT02000006.1"/>
</dbReference>
<dbReference type="Proteomes" id="UP000076660">
    <property type="component" value="Unassembled WGS sequence"/>
</dbReference>
<dbReference type="AlphaFoldDB" id="A0A1W2M207"/>
<accession>A0A1W2M207</accession>
<proteinExistence type="predicted"/>
<organism evidence="1 2">
    <name type="scientific">Amycolatopsis keratiniphila subsp. keratiniphila</name>
    <dbReference type="NCBI Taxonomy" id="227715"/>
    <lineage>
        <taxon>Bacteria</taxon>
        <taxon>Bacillati</taxon>
        <taxon>Actinomycetota</taxon>
        <taxon>Actinomycetes</taxon>
        <taxon>Pseudonocardiales</taxon>
        <taxon>Pseudonocardiaceae</taxon>
        <taxon>Amycolatopsis</taxon>
        <taxon>Amycolatopsis japonica group</taxon>
    </lineage>
</organism>
<gene>
    <name evidence="1" type="ORF">AVR91_0204115</name>
</gene>
<comment type="caution">
    <text evidence="1">The sequence shown here is derived from an EMBL/GenBank/DDBJ whole genome shotgun (WGS) entry which is preliminary data.</text>
</comment>
<sequence length="220" mass="24405">MADGRSFSTTCDSELERAVRAKVKAEKKREGEWWTDALAEVHEIKDPAARRDARAALEAERLRRRYSGECPASRDALLAYHLEKVLAENGWNRKYKPIPVGKASIPGRRVGVELASGRAGDGQGRLACNLPRQLWEQVRRAAYWESQPAERELQAWADRFGDGLGAADRIGGPEGLAIAMSLAFGKGPRQEDMARRRELRGKIITTGDILRAAAERATRG</sequence>
<protein>
    <submittedName>
        <fullName evidence="1">Uncharacterized protein</fullName>
    </submittedName>
</protein>
<reference evidence="1 2" key="1">
    <citation type="submission" date="2016-12" db="EMBL/GenBank/DDBJ databases">
        <title>Amycolatopsis keratiniphila subsp. keratiniphila genome sequencing and assembly.</title>
        <authorList>
            <person name="Mayilraj S."/>
            <person name="Kaur N."/>
        </authorList>
    </citation>
    <scope>NUCLEOTIDE SEQUENCE [LARGE SCALE GENOMIC DNA]</scope>
    <source>
        <strain evidence="1 2">DSM 44409</strain>
    </source>
</reference>
<dbReference type="OrthoDB" id="4186036at2"/>
<evidence type="ECO:0000313" key="2">
    <source>
        <dbReference type="Proteomes" id="UP000076660"/>
    </source>
</evidence>